<dbReference type="RefSeq" id="WP_184559410.1">
    <property type="nucleotide sequence ID" value="NZ_JACHKS010000003.1"/>
</dbReference>
<evidence type="ECO:0000313" key="3">
    <source>
        <dbReference type="Proteomes" id="UP000587367"/>
    </source>
</evidence>
<name>A0ABR6Q4G5_9FLAO</name>
<keyword evidence="1" id="KW-0812">Transmembrane</keyword>
<dbReference type="Proteomes" id="UP000587367">
    <property type="component" value="Unassembled WGS sequence"/>
</dbReference>
<evidence type="ECO:0000313" key="2">
    <source>
        <dbReference type="EMBL" id="MBB6332858.1"/>
    </source>
</evidence>
<keyword evidence="1" id="KW-1133">Transmembrane helix</keyword>
<accession>A0ABR6Q4G5</accession>
<protein>
    <recommendedName>
        <fullName evidence="4">DUF5103 domain-containing protein</fullName>
    </recommendedName>
</protein>
<keyword evidence="1" id="KW-0472">Membrane</keyword>
<evidence type="ECO:0008006" key="4">
    <source>
        <dbReference type="Google" id="ProtNLM"/>
    </source>
</evidence>
<feature type="transmembrane region" description="Helical" evidence="1">
    <location>
        <begin position="12"/>
        <end position="32"/>
    </location>
</feature>
<reference evidence="2 3" key="1">
    <citation type="submission" date="2020-08" db="EMBL/GenBank/DDBJ databases">
        <title>Functional genomics of gut bacteria from endangered species of beetles.</title>
        <authorList>
            <person name="Carlos-Shanley C."/>
        </authorList>
    </citation>
    <scope>NUCLEOTIDE SEQUENCE [LARGE SCALE GENOMIC DNA]</scope>
    <source>
        <strain evidence="2 3">S00068</strain>
    </source>
</reference>
<keyword evidence="3" id="KW-1185">Reference proteome</keyword>
<dbReference type="EMBL" id="JACHKS010000003">
    <property type="protein sequence ID" value="MBB6332858.1"/>
    <property type="molecule type" value="Genomic_DNA"/>
</dbReference>
<proteinExistence type="predicted"/>
<comment type="caution">
    <text evidence="2">The sequence shown here is derived from an EMBL/GenBank/DDBJ whole genome shotgun (WGS) entry which is preliminary data.</text>
</comment>
<evidence type="ECO:0000256" key="1">
    <source>
        <dbReference type="SAM" id="Phobius"/>
    </source>
</evidence>
<sequence>MKVLKKEKLNIHLPLQNNFYIIVFLIFSNFLFSQKFDDYYLTTKIVTFKNPILVVPNYDKVGIFIMESEDFENEPNIKKLFVQKKAFLFDTDSFETESIFDRKNLNYKYQEYKYNSRKEEGKLISLKLDEKIKSFYVGFIKLRYYNSIDASAHSRYPYIKNTDNYEIVLIPSFIE</sequence>
<gene>
    <name evidence="2" type="ORF">HNP24_003861</name>
</gene>
<organism evidence="2 3">
    <name type="scientific">Chryseobacterium sediminis</name>
    <dbReference type="NCBI Taxonomy" id="1679494"/>
    <lineage>
        <taxon>Bacteria</taxon>
        <taxon>Pseudomonadati</taxon>
        <taxon>Bacteroidota</taxon>
        <taxon>Flavobacteriia</taxon>
        <taxon>Flavobacteriales</taxon>
        <taxon>Weeksellaceae</taxon>
        <taxon>Chryseobacterium group</taxon>
        <taxon>Chryseobacterium</taxon>
    </lineage>
</organism>